<sequence>MRPRSFGVRFLDYVGQGLKILHDNDARLGVASFHHLRATHGRPRLSLVFAQPTGYKPCHTPRYRECLRHKSMGQLLRFSARLWTVGAGFLFFSSLFHSPPTTHLFLAFSWKGSPFLLLSRLSLD</sequence>
<dbReference type="Proteomes" id="UP000800094">
    <property type="component" value="Unassembled WGS sequence"/>
</dbReference>
<proteinExistence type="predicted"/>
<dbReference type="EMBL" id="ML987215">
    <property type="protein sequence ID" value="KAF2240712.1"/>
    <property type="molecule type" value="Genomic_DNA"/>
</dbReference>
<name>A0A6A6HSC5_9PLEO</name>
<dbReference type="GeneID" id="54573807"/>
<reference evidence="1" key="1">
    <citation type="journal article" date="2020" name="Stud. Mycol.">
        <title>101 Dothideomycetes genomes: a test case for predicting lifestyles and emergence of pathogens.</title>
        <authorList>
            <person name="Haridas S."/>
            <person name="Albert R."/>
            <person name="Binder M."/>
            <person name="Bloem J."/>
            <person name="Labutti K."/>
            <person name="Salamov A."/>
            <person name="Andreopoulos B."/>
            <person name="Baker S."/>
            <person name="Barry K."/>
            <person name="Bills G."/>
            <person name="Bluhm B."/>
            <person name="Cannon C."/>
            <person name="Castanera R."/>
            <person name="Culley D."/>
            <person name="Daum C."/>
            <person name="Ezra D."/>
            <person name="Gonzalez J."/>
            <person name="Henrissat B."/>
            <person name="Kuo A."/>
            <person name="Liang C."/>
            <person name="Lipzen A."/>
            <person name="Lutzoni F."/>
            <person name="Magnuson J."/>
            <person name="Mondo S."/>
            <person name="Nolan M."/>
            <person name="Ohm R."/>
            <person name="Pangilinan J."/>
            <person name="Park H.-J."/>
            <person name="Ramirez L."/>
            <person name="Alfaro M."/>
            <person name="Sun H."/>
            <person name="Tritt A."/>
            <person name="Yoshinaga Y."/>
            <person name="Zwiers L.-H."/>
            <person name="Turgeon B."/>
            <person name="Goodwin S."/>
            <person name="Spatafora J."/>
            <person name="Crous P."/>
            <person name="Grigoriev I."/>
        </authorList>
    </citation>
    <scope>NUCLEOTIDE SEQUENCE</scope>
    <source>
        <strain evidence="1">CBS 122368</strain>
    </source>
</reference>
<evidence type="ECO:0000313" key="1">
    <source>
        <dbReference type="EMBL" id="KAF2240712.1"/>
    </source>
</evidence>
<gene>
    <name evidence="1" type="ORF">BU26DRAFT_187517</name>
</gene>
<keyword evidence="2" id="KW-1185">Reference proteome</keyword>
<dbReference type="RefSeq" id="XP_033675716.1">
    <property type="nucleotide sequence ID" value="XM_033820477.1"/>
</dbReference>
<protein>
    <submittedName>
        <fullName evidence="1">Uncharacterized protein</fullName>
    </submittedName>
</protein>
<evidence type="ECO:0000313" key="2">
    <source>
        <dbReference type="Proteomes" id="UP000800094"/>
    </source>
</evidence>
<dbReference type="AlphaFoldDB" id="A0A6A6HSC5"/>
<organism evidence="1 2">
    <name type="scientific">Trematosphaeria pertusa</name>
    <dbReference type="NCBI Taxonomy" id="390896"/>
    <lineage>
        <taxon>Eukaryota</taxon>
        <taxon>Fungi</taxon>
        <taxon>Dikarya</taxon>
        <taxon>Ascomycota</taxon>
        <taxon>Pezizomycotina</taxon>
        <taxon>Dothideomycetes</taxon>
        <taxon>Pleosporomycetidae</taxon>
        <taxon>Pleosporales</taxon>
        <taxon>Massarineae</taxon>
        <taxon>Trematosphaeriaceae</taxon>
        <taxon>Trematosphaeria</taxon>
    </lineage>
</organism>
<accession>A0A6A6HSC5</accession>